<name>A0A438MQM4_EXOME</name>
<evidence type="ECO:0000256" key="2">
    <source>
        <dbReference type="ARBA" id="ARBA00022833"/>
    </source>
</evidence>
<proteinExistence type="inferred from homology"/>
<dbReference type="GO" id="GO:0008270">
    <property type="term" value="F:zinc ion binding"/>
    <property type="evidence" value="ECO:0007669"/>
    <property type="project" value="InterPro"/>
</dbReference>
<sequence>MKAARFHGARDIRIEEVPVPTIAQGQCLVEIEWCGICGSDLHEYLAGPIGIPTPDNPHPLTGGYMPVTLGHEFCGRVIQTGAGSSFKVGQAVMVDPHIACKSPGCFSCSAGKDHLCDRLAFLGASGAPGGGGLSEYAAVDEDMLHILPENVDLDNAAIIEPLVVANHVIKVAKQTLESRNVLIVGGGPIGIALAILLEAQSVKTLILSEPTAKRREQARRLGLIQRIIDPKTENLGEICRRITSGKGVDFVFDCAGVAPALESALDAISYGGTYINVAMWEKPIPIPFYPFFRKEITFLSSCCYNKEDFREVIQLMADGKITGYEGMITSRVPLAQVVDKGFEELANRKDDHVKILISPKLRMNEELSQA</sequence>
<dbReference type="GO" id="GO:0016491">
    <property type="term" value="F:oxidoreductase activity"/>
    <property type="evidence" value="ECO:0007669"/>
    <property type="project" value="UniProtKB-KW"/>
</dbReference>
<reference evidence="6 7" key="1">
    <citation type="submission" date="2017-03" db="EMBL/GenBank/DDBJ databases">
        <title>Genomes of endolithic fungi from Antarctica.</title>
        <authorList>
            <person name="Coleine C."/>
            <person name="Masonjones S."/>
            <person name="Stajich J.E."/>
        </authorList>
    </citation>
    <scope>NUCLEOTIDE SEQUENCE [LARGE SCALE GENOMIC DNA]</scope>
    <source>
        <strain evidence="6 7">CCFEE 6314</strain>
    </source>
</reference>
<evidence type="ECO:0000259" key="5">
    <source>
        <dbReference type="SMART" id="SM00829"/>
    </source>
</evidence>
<dbReference type="SUPFAM" id="SSF50129">
    <property type="entry name" value="GroES-like"/>
    <property type="match status" value="1"/>
</dbReference>
<dbReference type="AlphaFoldDB" id="A0A438MQM4"/>
<keyword evidence="3" id="KW-0560">Oxidoreductase</keyword>
<dbReference type="EMBL" id="NAJM01000073">
    <property type="protein sequence ID" value="RVX65939.1"/>
    <property type="molecule type" value="Genomic_DNA"/>
</dbReference>
<dbReference type="SUPFAM" id="SSF51735">
    <property type="entry name" value="NAD(P)-binding Rossmann-fold domains"/>
    <property type="match status" value="1"/>
</dbReference>
<dbReference type="PANTHER" id="PTHR43401">
    <property type="entry name" value="L-THREONINE 3-DEHYDROGENASE"/>
    <property type="match status" value="1"/>
</dbReference>
<dbReference type="PROSITE" id="PS00059">
    <property type="entry name" value="ADH_ZINC"/>
    <property type="match status" value="1"/>
</dbReference>
<evidence type="ECO:0000256" key="3">
    <source>
        <dbReference type="ARBA" id="ARBA00023002"/>
    </source>
</evidence>
<dbReference type="PANTHER" id="PTHR43401:SF2">
    <property type="entry name" value="L-THREONINE 3-DEHYDROGENASE"/>
    <property type="match status" value="1"/>
</dbReference>
<dbReference type="Gene3D" id="3.90.180.10">
    <property type="entry name" value="Medium-chain alcohol dehydrogenases, catalytic domain"/>
    <property type="match status" value="1"/>
</dbReference>
<dbReference type="Proteomes" id="UP000288859">
    <property type="component" value="Unassembled WGS sequence"/>
</dbReference>
<comment type="caution">
    <text evidence="6">The sequence shown here is derived from an EMBL/GenBank/DDBJ whole genome shotgun (WGS) entry which is preliminary data.</text>
</comment>
<dbReference type="OrthoDB" id="3941538at2759"/>
<dbReference type="Pfam" id="PF00107">
    <property type="entry name" value="ADH_zinc_N"/>
    <property type="match status" value="1"/>
</dbReference>
<dbReference type="InterPro" id="IPR020843">
    <property type="entry name" value="ER"/>
</dbReference>
<dbReference type="Gene3D" id="3.40.50.720">
    <property type="entry name" value="NAD(P)-binding Rossmann-like Domain"/>
    <property type="match status" value="1"/>
</dbReference>
<dbReference type="InterPro" id="IPR013154">
    <property type="entry name" value="ADH-like_N"/>
</dbReference>
<dbReference type="VEuPathDB" id="FungiDB:PV10_08016"/>
<evidence type="ECO:0000256" key="1">
    <source>
        <dbReference type="ARBA" id="ARBA00022723"/>
    </source>
</evidence>
<protein>
    <recommendedName>
        <fullName evidence="5">Enoyl reductase (ER) domain-containing protein</fullName>
    </recommendedName>
</protein>
<dbReference type="InterPro" id="IPR013149">
    <property type="entry name" value="ADH-like_C"/>
</dbReference>
<evidence type="ECO:0000313" key="7">
    <source>
        <dbReference type="Proteomes" id="UP000288859"/>
    </source>
</evidence>
<keyword evidence="2 4" id="KW-0862">Zinc</keyword>
<dbReference type="Pfam" id="PF08240">
    <property type="entry name" value="ADH_N"/>
    <property type="match status" value="1"/>
</dbReference>
<gene>
    <name evidence="6" type="ORF">B0A52_09824</name>
</gene>
<comment type="cofactor">
    <cofactor evidence="4">
        <name>Zn(2+)</name>
        <dbReference type="ChEBI" id="CHEBI:29105"/>
    </cofactor>
</comment>
<dbReference type="InterPro" id="IPR036291">
    <property type="entry name" value="NAD(P)-bd_dom_sf"/>
</dbReference>
<feature type="domain" description="Enoyl reductase (ER)" evidence="5">
    <location>
        <begin position="8"/>
        <end position="357"/>
    </location>
</feature>
<accession>A0A438MQM4</accession>
<comment type="similarity">
    <text evidence="4">Belongs to the zinc-containing alcohol dehydrogenase family.</text>
</comment>
<dbReference type="InterPro" id="IPR050129">
    <property type="entry name" value="Zn_alcohol_dh"/>
</dbReference>
<dbReference type="SMART" id="SM00829">
    <property type="entry name" value="PKS_ER"/>
    <property type="match status" value="1"/>
</dbReference>
<evidence type="ECO:0000313" key="6">
    <source>
        <dbReference type="EMBL" id="RVX65939.1"/>
    </source>
</evidence>
<dbReference type="InterPro" id="IPR002328">
    <property type="entry name" value="ADH_Zn_CS"/>
</dbReference>
<evidence type="ECO:0000256" key="4">
    <source>
        <dbReference type="RuleBase" id="RU361277"/>
    </source>
</evidence>
<keyword evidence="1 4" id="KW-0479">Metal-binding</keyword>
<organism evidence="6 7">
    <name type="scientific">Exophiala mesophila</name>
    <name type="common">Black yeast-like fungus</name>
    <dbReference type="NCBI Taxonomy" id="212818"/>
    <lineage>
        <taxon>Eukaryota</taxon>
        <taxon>Fungi</taxon>
        <taxon>Dikarya</taxon>
        <taxon>Ascomycota</taxon>
        <taxon>Pezizomycotina</taxon>
        <taxon>Eurotiomycetes</taxon>
        <taxon>Chaetothyriomycetidae</taxon>
        <taxon>Chaetothyriales</taxon>
        <taxon>Herpotrichiellaceae</taxon>
        <taxon>Exophiala</taxon>
    </lineage>
</organism>
<dbReference type="CDD" id="cd08233">
    <property type="entry name" value="butanediol_DH_like"/>
    <property type="match status" value="1"/>
</dbReference>
<dbReference type="InterPro" id="IPR011032">
    <property type="entry name" value="GroES-like_sf"/>
</dbReference>